<reference evidence="1" key="1">
    <citation type="journal article" date="2020" name="Fungal Divers.">
        <title>Resolving the Mortierellaceae phylogeny through synthesis of multi-gene phylogenetics and phylogenomics.</title>
        <authorList>
            <person name="Vandepol N."/>
            <person name="Liber J."/>
            <person name="Desiro A."/>
            <person name="Na H."/>
            <person name="Kennedy M."/>
            <person name="Barry K."/>
            <person name="Grigoriev I.V."/>
            <person name="Miller A.N."/>
            <person name="O'Donnell K."/>
            <person name="Stajich J.E."/>
            <person name="Bonito G."/>
        </authorList>
    </citation>
    <scope>NUCLEOTIDE SEQUENCE</scope>
    <source>
        <strain evidence="1">MES-2147</strain>
    </source>
</reference>
<evidence type="ECO:0000313" key="1">
    <source>
        <dbReference type="EMBL" id="KAF9979132.1"/>
    </source>
</evidence>
<evidence type="ECO:0000313" key="2">
    <source>
        <dbReference type="Proteomes" id="UP000749646"/>
    </source>
</evidence>
<gene>
    <name evidence="1" type="ORF">BGZ65_006725</name>
</gene>
<dbReference type="OrthoDB" id="9973021at2759"/>
<accession>A0A9P6M8H4</accession>
<protein>
    <submittedName>
        <fullName evidence="1">Uncharacterized protein</fullName>
    </submittedName>
</protein>
<dbReference type="Proteomes" id="UP000749646">
    <property type="component" value="Unassembled WGS sequence"/>
</dbReference>
<comment type="caution">
    <text evidence="1">The sequence shown here is derived from an EMBL/GenBank/DDBJ whole genome shotgun (WGS) entry which is preliminary data.</text>
</comment>
<sequence>KKSARYVYPLDIAKYDDDIQLAPEYHDSIVDDQENNPSSTCPDYMIEGVDMRNVGRWRDIVDLFEDRKAKNWACWPFLECMELNELGGNHEKLRKKKQMIKRLRPDIEIV</sequence>
<keyword evidence="2" id="KW-1185">Reference proteome</keyword>
<dbReference type="AlphaFoldDB" id="A0A9P6M8H4"/>
<organism evidence="1 2">
    <name type="scientific">Modicella reniformis</name>
    <dbReference type="NCBI Taxonomy" id="1440133"/>
    <lineage>
        <taxon>Eukaryota</taxon>
        <taxon>Fungi</taxon>
        <taxon>Fungi incertae sedis</taxon>
        <taxon>Mucoromycota</taxon>
        <taxon>Mortierellomycotina</taxon>
        <taxon>Mortierellomycetes</taxon>
        <taxon>Mortierellales</taxon>
        <taxon>Mortierellaceae</taxon>
        <taxon>Modicella</taxon>
    </lineage>
</organism>
<proteinExistence type="predicted"/>
<feature type="non-terminal residue" evidence="1">
    <location>
        <position position="1"/>
    </location>
</feature>
<name>A0A9P6M8H4_9FUNG</name>
<dbReference type="EMBL" id="JAAAHW010004082">
    <property type="protein sequence ID" value="KAF9979132.1"/>
    <property type="molecule type" value="Genomic_DNA"/>
</dbReference>